<accession>A0A250DLZ1</accession>
<reference evidence="1 2" key="1">
    <citation type="submission" date="2017-09" db="EMBL/GenBank/DDBJ databases">
        <title>The diverse metabolic capabilities of V. boronicumulans make it an excellent choice for continued studies on novel biodegradation.</title>
        <authorList>
            <person name="Sun S."/>
        </authorList>
    </citation>
    <scope>NUCLEOTIDE SEQUENCE [LARGE SCALE GENOMIC DNA]</scope>
    <source>
        <strain evidence="1 2">J1</strain>
    </source>
</reference>
<proteinExistence type="predicted"/>
<dbReference type="Proteomes" id="UP000217154">
    <property type="component" value="Chromosome"/>
</dbReference>
<evidence type="ECO:0000313" key="2">
    <source>
        <dbReference type="Proteomes" id="UP000217154"/>
    </source>
</evidence>
<sequence>MGCGLFAITGGEGCESVAQPCSELAIAALSSDTSRGFLSECMGESLLCGRMRSHLFGRA</sequence>
<dbReference type="AlphaFoldDB" id="A0A250DLZ1"/>
<gene>
    <name evidence="1" type="ORF">CKY39_19505</name>
</gene>
<dbReference type="KEGG" id="vbo:CKY39_19505"/>
<dbReference type="EMBL" id="CP023284">
    <property type="protein sequence ID" value="ATA55151.1"/>
    <property type="molecule type" value="Genomic_DNA"/>
</dbReference>
<name>A0A250DLZ1_9BURK</name>
<organism evidence="1 2">
    <name type="scientific">Variovorax boronicumulans</name>
    <dbReference type="NCBI Taxonomy" id="436515"/>
    <lineage>
        <taxon>Bacteria</taxon>
        <taxon>Pseudomonadati</taxon>
        <taxon>Pseudomonadota</taxon>
        <taxon>Betaproteobacteria</taxon>
        <taxon>Burkholderiales</taxon>
        <taxon>Comamonadaceae</taxon>
        <taxon>Variovorax</taxon>
    </lineage>
</organism>
<protein>
    <submittedName>
        <fullName evidence="1">Uncharacterized protein</fullName>
    </submittedName>
</protein>
<evidence type="ECO:0000313" key="1">
    <source>
        <dbReference type="EMBL" id="ATA55151.1"/>
    </source>
</evidence>